<sequence length="67" mass="6891">MLVSSEQSTGAGLAQKKTSLGVWNSTCKTACATLAVQYRGNNRLIAGAAIGYSAVQHAATGAYRADE</sequence>
<keyword evidence="2" id="KW-1185">Reference proteome</keyword>
<gene>
    <name evidence="1" type="ORF">FTUN_7958</name>
</gene>
<reference evidence="2" key="1">
    <citation type="submission" date="2020-05" db="EMBL/GenBank/DDBJ databases">
        <title>Frigoriglobus tundricola gen. nov., sp. nov., a psychrotolerant cellulolytic planctomycete of the family Gemmataceae with two divergent copies of 16S rRNA gene.</title>
        <authorList>
            <person name="Kulichevskaya I.S."/>
            <person name="Ivanova A.A."/>
            <person name="Naumoff D.G."/>
            <person name="Beletsky A.V."/>
            <person name="Rijpstra W.I.C."/>
            <person name="Sinninghe Damste J.S."/>
            <person name="Mardanov A.V."/>
            <person name="Ravin N.V."/>
            <person name="Dedysh S.N."/>
        </authorList>
    </citation>
    <scope>NUCLEOTIDE SEQUENCE [LARGE SCALE GENOMIC DNA]</scope>
    <source>
        <strain evidence="2">PL17</strain>
    </source>
</reference>
<dbReference type="EMBL" id="CP053452">
    <property type="protein sequence ID" value="QJX00332.1"/>
    <property type="molecule type" value="Genomic_DNA"/>
</dbReference>
<evidence type="ECO:0000313" key="1">
    <source>
        <dbReference type="EMBL" id="QJX00332.1"/>
    </source>
</evidence>
<dbReference type="Proteomes" id="UP000503447">
    <property type="component" value="Chromosome"/>
</dbReference>
<protein>
    <submittedName>
        <fullName evidence="1">Uncharacterized protein</fullName>
    </submittedName>
</protein>
<dbReference type="KEGG" id="ftj:FTUN_7958"/>
<proteinExistence type="predicted"/>
<accession>A0A6M5Z4D0</accession>
<evidence type="ECO:0000313" key="2">
    <source>
        <dbReference type="Proteomes" id="UP000503447"/>
    </source>
</evidence>
<dbReference type="AlphaFoldDB" id="A0A6M5Z4D0"/>
<name>A0A6M5Z4D0_9BACT</name>
<organism evidence="1 2">
    <name type="scientific">Frigoriglobus tundricola</name>
    <dbReference type="NCBI Taxonomy" id="2774151"/>
    <lineage>
        <taxon>Bacteria</taxon>
        <taxon>Pseudomonadati</taxon>
        <taxon>Planctomycetota</taxon>
        <taxon>Planctomycetia</taxon>
        <taxon>Gemmatales</taxon>
        <taxon>Gemmataceae</taxon>
        <taxon>Frigoriglobus</taxon>
    </lineage>
</organism>